<dbReference type="Gene3D" id="3.40.30.10">
    <property type="entry name" value="Glutaredoxin"/>
    <property type="match status" value="1"/>
</dbReference>
<protein>
    <submittedName>
        <fullName evidence="5">SCO family protein</fullName>
    </submittedName>
</protein>
<dbReference type="PANTHER" id="PTHR12151:SF25">
    <property type="entry name" value="LINALOOL DEHYDRATASE_ISOMERASE DOMAIN-CONTAINING PROTEIN"/>
    <property type="match status" value="1"/>
</dbReference>
<dbReference type="Proteomes" id="UP001201873">
    <property type="component" value="Unassembled WGS sequence"/>
</dbReference>
<keyword evidence="2" id="KW-0186">Copper</keyword>
<name>A0ABT0K3V9_9ACTN</name>
<keyword evidence="3" id="KW-0732">Signal</keyword>
<evidence type="ECO:0000256" key="2">
    <source>
        <dbReference type="ARBA" id="ARBA00023008"/>
    </source>
</evidence>
<dbReference type="InterPro" id="IPR003782">
    <property type="entry name" value="SCO1/SenC"/>
</dbReference>
<dbReference type="Pfam" id="PF02630">
    <property type="entry name" value="SCO1-SenC"/>
    <property type="match status" value="1"/>
</dbReference>
<dbReference type="InterPro" id="IPR013766">
    <property type="entry name" value="Thioredoxin_domain"/>
</dbReference>
<dbReference type="EMBL" id="JALKFT010000035">
    <property type="protein sequence ID" value="MCK9878465.1"/>
    <property type="molecule type" value="Genomic_DNA"/>
</dbReference>
<gene>
    <name evidence="5" type="ORF">MXD59_22315</name>
</gene>
<evidence type="ECO:0000313" key="6">
    <source>
        <dbReference type="Proteomes" id="UP001201873"/>
    </source>
</evidence>
<comment type="caution">
    <text evidence="5">The sequence shown here is derived from an EMBL/GenBank/DDBJ whole genome shotgun (WGS) entry which is preliminary data.</text>
</comment>
<sequence length="224" mass="22895">MALAAAAATLLAAGCAGTPTRSPAAVGLPAAAAATASATWTGDWHGVVAPTAPTAQPRPSFALTDTSGRPYDFAQATAGRATLLFFGYTHCPDVCPTTMADLAAARQVVGARVARQVTVVFVTTDPDRDTPAALRRWLDQFDPAFVGLTGTPAQLAAAQRAVGVPLATADRADGDPRGGQGSYLVSHAAQVLAIGPDNHVRVRYFAATTVAEYVADLPRLAASL</sequence>
<organism evidence="5 6">
    <name type="scientific">Frankia umida</name>
    <dbReference type="NCBI Taxonomy" id="573489"/>
    <lineage>
        <taxon>Bacteria</taxon>
        <taxon>Bacillati</taxon>
        <taxon>Actinomycetota</taxon>
        <taxon>Actinomycetes</taxon>
        <taxon>Frankiales</taxon>
        <taxon>Frankiaceae</taxon>
        <taxon>Frankia</taxon>
    </lineage>
</organism>
<dbReference type="SUPFAM" id="SSF52833">
    <property type="entry name" value="Thioredoxin-like"/>
    <property type="match status" value="1"/>
</dbReference>
<dbReference type="InterPro" id="IPR036249">
    <property type="entry name" value="Thioredoxin-like_sf"/>
</dbReference>
<feature type="signal peptide" evidence="3">
    <location>
        <begin position="1"/>
        <end position="24"/>
    </location>
</feature>
<evidence type="ECO:0000256" key="1">
    <source>
        <dbReference type="ARBA" id="ARBA00010996"/>
    </source>
</evidence>
<dbReference type="PANTHER" id="PTHR12151">
    <property type="entry name" value="ELECTRON TRANSPORT PROTIN SCO1/SENC FAMILY MEMBER"/>
    <property type="match status" value="1"/>
</dbReference>
<feature type="domain" description="Thioredoxin" evidence="4">
    <location>
        <begin position="52"/>
        <end position="222"/>
    </location>
</feature>
<evidence type="ECO:0000259" key="4">
    <source>
        <dbReference type="PROSITE" id="PS51352"/>
    </source>
</evidence>
<keyword evidence="6" id="KW-1185">Reference proteome</keyword>
<dbReference type="PROSITE" id="PS51352">
    <property type="entry name" value="THIOREDOXIN_2"/>
    <property type="match status" value="1"/>
</dbReference>
<reference evidence="5 6" key="1">
    <citation type="submission" date="2022-04" db="EMBL/GenBank/DDBJ databases">
        <title>Genome diversity in the genus Frankia.</title>
        <authorList>
            <person name="Carlos-Shanley C."/>
            <person name="Hahn D."/>
        </authorList>
    </citation>
    <scope>NUCLEOTIDE SEQUENCE [LARGE SCALE GENOMIC DNA]</scope>
    <source>
        <strain evidence="5 6">Ag45/Mut15</strain>
    </source>
</reference>
<dbReference type="CDD" id="cd02968">
    <property type="entry name" value="SCO"/>
    <property type="match status" value="1"/>
</dbReference>
<evidence type="ECO:0000256" key="3">
    <source>
        <dbReference type="SAM" id="SignalP"/>
    </source>
</evidence>
<feature type="chain" id="PRO_5045169574" evidence="3">
    <location>
        <begin position="25"/>
        <end position="224"/>
    </location>
</feature>
<dbReference type="RefSeq" id="WP_248826568.1">
    <property type="nucleotide sequence ID" value="NZ_JALKFT010000035.1"/>
</dbReference>
<proteinExistence type="inferred from homology"/>
<accession>A0ABT0K3V9</accession>
<evidence type="ECO:0000313" key="5">
    <source>
        <dbReference type="EMBL" id="MCK9878465.1"/>
    </source>
</evidence>
<comment type="similarity">
    <text evidence="1">Belongs to the SCO1/2 family.</text>
</comment>